<organism evidence="7 8">
    <name type="scientific">Demequina activiva</name>
    <dbReference type="NCBI Taxonomy" id="1582364"/>
    <lineage>
        <taxon>Bacteria</taxon>
        <taxon>Bacillati</taxon>
        <taxon>Actinomycetota</taxon>
        <taxon>Actinomycetes</taxon>
        <taxon>Micrococcales</taxon>
        <taxon>Demequinaceae</taxon>
        <taxon>Demequina</taxon>
    </lineage>
</organism>
<feature type="transmembrane region" description="Helical" evidence="6">
    <location>
        <begin position="176"/>
        <end position="197"/>
    </location>
</feature>
<feature type="transmembrane region" description="Helical" evidence="6">
    <location>
        <begin position="252"/>
        <end position="279"/>
    </location>
</feature>
<evidence type="ECO:0000313" key="7">
    <source>
        <dbReference type="EMBL" id="GIG53429.1"/>
    </source>
</evidence>
<protein>
    <recommendedName>
        <fullName evidence="9">Membrane protein involved in the export of O-antigen and teichoic acid</fullName>
    </recommendedName>
</protein>
<evidence type="ECO:0000256" key="5">
    <source>
        <dbReference type="ARBA" id="ARBA00023136"/>
    </source>
</evidence>
<feature type="transmembrane region" description="Helical" evidence="6">
    <location>
        <begin position="390"/>
        <end position="409"/>
    </location>
</feature>
<reference evidence="7" key="1">
    <citation type="submission" date="2021-01" db="EMBL/GenBank/DDBJ databases">
        <title>Whole genome shotgun sequence of Demequina activiva NBRC 110675.</title>
        <authorList>
            <person name="Komaki H."/>
            <person name="Tamura T."/>
        </authorList>
    </citation>
    <scope>NUCLEOTIDE SEQUENCE</scope>
    <source>
        <strain evidence="7">NBRC 110675</strain>
    </source>
</reference>
<accession>A0A919Q0H3</accession>
<keyword evidence="3 6" id="KW-0812">Transmembrane</keyword>
<evidence type="ECO:0000313" key="8">
    <source>
        <dbReference type="Proteomes" id="UP000652354"/>
    </source>
</evidence>
<dbReference type="PANTHER" id="PTHR30250">
    <property type="entry name" value="PST FAMILY PREDICTED COLANIC ACID TRANSPORTER"/>
    <property type="match status" value="1"/>
</dbReference>
<feature type="transmembrane region" description="Helical" evidence="6">
    <location>
        <begin position="117"/>
        <end position="139"/>
    </location>
</feature>
<evidence type="ECO:0000256" key="1">
    <source>
        <dbReference type="ARBA" id="ARBA00004651"/>
    </source>
</evidence>
<feature type="transmembrane region" description="Helical" evidence="6">
    <location>
        <begin position="291"/>
        <end position="315"/>
    </location>
</feature>
<keyword evidence="2" id="KW-1003">Cell membrane</keyword>
<feature type="transmembrane region" description="Helical" evidence="6">
    <location>
        <begin position="218"/>
        <end position="240"/>
    </location>
</feature>
<dbReference type="InterPro" id="IPR002797">
    <property type="entry name" value="Polysacc_synth"/>
</dbReference>
<evidence type="ECO:0000256" key="3">
    <source>
        <dbReference type="ARBA" id="ARBA00022692"/>
    </source>
</evidence>
<feature type="transmembrane region" description="Helical" evidence="6">
    <location>
        <begin position="53"/>
        <end position="75"/>
    </location>
</feature>
<dbReference type="RefSeq" id="WP_203652896.1">
    <property type="nucleotide sequence ID" value="NZ_BONR01000001.1"/>
</dbReference>
<evidence type="ECO:0000256" key="2">
    <source>
        <dbReference type="ARBA" id="ARBA00022475"/>
    </source>
</evidence>
<feature type="transmembrane region" description="Helical" evidence="6">
    <location>
        <begin position="151"/>
        <end position="170"/>
    </location>
</feature>
<proteinExistence type="predicted"/>
<gene>
    <name evidence="7" type="ORF">Dac01nite_01810</name>
</gene>
<evidence type="ECO:0000256" key="6">
    <source>
        <dbReference type="SAM" id="Phobius"/>
    </source>
</evidence>
<evidence type="ECO:0008006" key="9">
    <source>
        <dbReference type="Google" id="ProtNLM"/>
    </source>
</evidence>
<feature type="transmembrane region" description="Helical" evidence="6">
    <location>
        <begin position="87"/>
        <end position="105"/>
    </location>
</feature>
<dbReference type="InterPro" id="IPR050833">
    <property type="entry name" value="Poly_Biosynth_Transport"/>
</dbReference>
<dbReference type="GO" id="GO:0005886">
    <property type="term" value="C:plasma membrane"/>
    <property type="evidence" value="ECO:0007669"/>
    <property type="project" value="UniProtKB-SubCell"/>
</dbReference>
<feature type="transmembrane region" description="Helical" evidence="6">
    <location>
        <begin position="327"/>
        <end position="352"/>
    </location>
</feature>
<keyword evidence="5 6" id="KW-0472">Membrane</keyword>
<evidence type="ECO:0000256" key="4">
    <source>
        <dbReference type="ARBA" id="ARBA00022989"/>
    </source>
</evidence>
<feature type="transmembrane region" description="Helical" evidence="6">
    <location>
        <begin position="364"/>
        <end position="384"/>
    </location>
</feature>
<sequence length="446" mass="46957">MTTASAAEPNYRRATVMMTATSMLVPLGGLVTAPVLAQGLGPDGRGELAAILAPGSLMLGFAAMGLPHALTFFVAKRPSITRRALTWASAATASVAALCILPIWWALPFLSAGDEDLARLILLASIWNVPALVVGVMRGAAAGRQMWGTIAWERIVLTTLRVAALFALLIADRLTVETAVIVTVGMPILSGVVYARLFARPLQGHDQPTDDPRVVAPLFRYGSAVWFGSIASMTIGRLASLLMLPLSDAEALGLYTVATTIADVPIIVAIAIQSTLFGVSSKSTDPGRVTLTARLTLIFGFAGCLMLGATLPWWIGPLFGEDFVVATVPTLMLLVSALILVPGLMASSGLGAWGRPALRSVAEVASLVVRIASFVLLVPAFGVYGAAWSAIIGTVTMTAVSVTIASRVMGVRPREFLMPGRSDVARAWSEVRLIVTRVTSRLTRRG</sequence>
<dbReference type="Pfam" id="PF01943">
    <property type="entry name" value="Polysacc_synt"/>
    <property type="match status" value="1"/>
</dbReference>
<comment type="subcellular location">
    <subcellularLocation>
        <location evidence="1">Cell membrane</location>
        <topology evidence="1">Multi-pass membrane protein</topology>
    </subcellularLocation>
</comment>
<dbReference type="Proteomes" id="UP000652354">
    <property type="component" value="Unassembled WGS sequence"/>
</dbReference>
<keyword evidence="8" id="KW-1185">Reference proteome</keyword>
<dbReference type="PANTHER" id="PTHR30250:SF11">
    <property type="entry name" value="O-ANTIGEN TRANSPORTER-RELATED"/>
    <property type="match status" value="1"/>
</dbReference>
<dbReference type="AlphaFoldDB" id="A0A919Q0H3"/>
<dbReference type="EMBL" id="BONR01000001">
    <property type="protein sequence ID" value="GIG53429.1"/>
    <property type="molecule type" value="Genomic_DNA"/>
</dbReference>
<name>A0A919Q0H3_9MICO</name>
<comment type="caution">
    <text evidence="7">The sequence shown here is derived from an EMBL/GenBank/DDBJ whole genome shotgun (WGS) entry which is preliminary data.</text>
</comment>
<keyword evidence="4 6" id="KW-1133">Transmembrane helix</keyword>